<keyword evidence="10 23" id="KW-0436">Ligase</keyword>
<protein>
    <recommendedName>
        <fullName evidence="9">Dihydrofolate synthase/folylpolyglutamate synthase</fullName>
        <ecNumber evidence="7">6.3.2.12</ecNumber>
        <ecNumber evidence="8">6.3.2.17</ecNumber>
    </recommendedName>
    <alternativeName>
        <fullName evidence="18">Folylpoly-gamma-glutamate synthetase-dihydrofolate synthetase</fullName>
    </alternativeName>
    <alternativeName>
        <fullName evidence="16">Folylpolyglutamate synthetase</fullName>
    </alternativeName>
    <alternativeName>
        <fullName evidence="17">Tetrahydrofolylpolyglutamate synthase</fullName>
    </alternativeName>
</protein>
<dbReference type="Gene3D" id="3.90.190.20">
    <property type="entry name" value="Mur ligase, C-terminal domain"/>
    <property type="match status" value="1"/>
</dbReference>
<evidence type="ECO:0000256" key="15">
    <source>
        <dbReference type="ARBA" id="ARBA00022909"/>
    </source>
</evidence>
<evidence type="ECO:0000256" key="6">
    <source>
        <dbReference type="ARBA" id="ARBA00011245"/>
    </source>
</evidence>
<comment type="subunit">
    <text evidence="6">Monomer.</text>
</comment>
<dbReference type="GO" id="GO:0004326">
    <property type="term" value="F:tetrahydrofolylpolyglutamate synthase activity"/>
    <property type="evidence" value="ECO:0007669"/>
    <property type="project" value="UniProtKB-EC"/>
</dbReference>
<evidence type="ECO:0000259" key="25">
    <source>
        <dbReference type="Pfam" id="PF08245"/>
    </source>
</evidence>
<dbReference type="InterPro" id="IPR001645">
    <property type="entry name" value="Folylpolyglutamate_synth"/>
</dbReference>
<comment type="catalytic activity">
    <reaction evidence="20">
        <text>10-formyltetrahydrofolyl-(gamma-L-Glu)(n) + L-glutamate + ATP = 10-formyltetrahydrofolyl-(gamma-L-Glu)(n+1) + ADP + phosphate + H(+)</text>
        <dbReference type="Rhea" id="RHEA:51904"/>
        <dbReference type="Rhea" id="RHEA-COMP:13088"/>
        <dbReference type="Rhea" id="RHEA-COMP:14300"/>
        <dbReference type="ChEBI" id="CHEBI:15378"/>
        <dbReference type="ChEBI" id="CHEBI:29985"/>
        <dbReference type="ChEBI" id="CHEBI:30616"/>
        <dbReference type="ChEBI" id="CHEBI:43474"/>
        <dbReference type="ChEBI" id="CHEBI:134413"/>
        <dbReference type="ChEBI" id="CHEBI:456216"/>
        <dbReference type="EC" id="6.3.2.17"/>
    </reaction>
</comment>
<dbReference type="GO" id="GO:0005737">
    <property type="term" value="C:cytoplasm"/>
    <property type="evidence" value="ECO:0007669"/>
    <property type="project" value="TreeGrafter"/>
</dbReference>
<proteinExistence type="inferred from homology"/>
<keyword evidence="27" id="KW-1185">Reference proteome</keyword>
<dbReference type="PANTHER" id="PTHR11136:SF0">
    <property type="entry name" value="DIHYDROFOLATE SYNTHETASE-RELATED"/>
    <property type="match status" value="1"/>
</dbReference>
<keyword evidence="13 23" id="KW-0067">ATP-binding</keyword>
<comment type="cofactor">
    <cofactor evidence="1">
        <name>Mg(2+)</name>
        <dbReference type="ChEBI" id="CHEBI:18420"/>
    </cofactor>
</comment>
<dbReference type="InterPro" id="IPR004101">
    <property type="entry name" value="Mur_ligase_C"/>
</dbReference>
<dbReference type="PIRSF" id="PIRSF001563">
    <property type="entry name" value="Folylpolyglu_synth"/>
    <property type="match status" value="1"/>
</dbReference>
<evidence type="ECO:0000256" key="7">
    <source>
        <dbReference type="ARBA" id="ARBA00013023"/>
    </source>
</evidence>
<evidence type="ECO:0000256" key="19">
    <source>
        <dbReference type="ARBA" id="ARBA00047493"/>
    </source>
</evidence>
<dbReference type="AlphaFoldDB" id="A0A328C3E1"/>
<accession>A0A328C3E1</accession>
<dbReference type="EMBL" id="PTPX01000009">
    <property type="protein sequence ID" value="RAL19034.1"/>
    <property type="molecule type" value="Genomic_DNA"/>
</dbReference>
<comment type="pathway">
    <text evidence="4">Cofactor biosynthesis; tetrahydrofolylpolyglutamate biosynthesis.</text>
</comment>
<evidence type="ECO:0000256" key="9">
    <source>
        <dbReference type="ARBA" id="ARBA00019357"/>
    </source>
</evidence>
<evidence type="ECO:0000256" key="4">
    <source>
        <dbReference type="ARBA" id="ARBA00005150"/>
    </source>
</evidence>
<dbReference type="GO" id="GO:0046656">
    <property type="term" value="P:folic acid biosynthetic process"/>
    <property type="evidence" value="ECO:0007669"/>
    <property type="project" value="UniProtKB-KW"/>
</dbReference>
<sequence>MNKTLVSPKATDSLETWLSYLEKSHFKPIDMGLERIRCVADELGLRKPAPYVITVAGTNGKGSTCKLIETALLKAGLKVGVYSSPHLIHYNERVRIQGQAVGNADLIATFDYIEQHKSQSLTYFEFGTLAALDLFRKAKVDVAILEVGLGGRLDATNIVDPDLAVITSIDIDHVEFLGDNREAIGREKAGIFRKNIPVVIGEPDCPQSILDYAKELQCHVFRRDIDWKFFIETDRLYWQSKDKSLSVPLPKIPQPNCATALAVLTQLPFELSDDIITEAVEQAQMVGRFQRLTAEDFAIFSQNPPLAQVIIDVGHNPHAARYLADRLAELVQPNRKIYAVFSALVDKDLSGIVEPLAHLIDEWHCAGLQGYRGQSGDEVKTKLLATLPEVNAIAYENVALASGFLFKKATEQDIILVFGSFHTVADFVIWIEQ</sequence>
<comment type="caution">
    <text evidence="26">The sequence shown here is derived from an EMBL/GenBank/DDBJ whole genome shotgun (WGS) entry which is preliminary data.</text>
</comment>
<dbReference type="FunFam" id="3.40.1190.10:FF:000004">
    <property type="entry name" value="Dihydrofolate synthase/folylpolyglutamate synthase"/>
    <property type="match status" value="1"/>
</dbReference>
<evidence type="ECO:0000256" key="20">
    <source>
        <dbReference type="ARBA" id="ARBA00047808"/>
    </source>
</evidence>
<dbReference type="UniPathway" id="UPA00077">
    <property type="reaction ID" value="UER00157"/>
</dbReference>
<reference evidence="27" key="1">
    <citation type="submission" date="2018-02" db="EMBL/GenBank/DDBJ databases">
        <title>Glaesserella australis sp. nov., isolated from the lungs of pigs.</title>
        <authorList>
            <person name="Turni C."/>
            <person name="Christensen H."/>
        </authorList>
    </citation>
    <scope>NUCLEOTIDE SEQUENCE [LARGE SCALE GENOMIC DNA]</scope>
    <source>
        <strain evidence="27">HS4635</strain>
    </source>
</reference>
<dbReference type="EC" id="6.3.2.12" evidence="7"/>
<evidence type="ECO:0000256" key="1">
    <source>
        <dbReference type="ARBA" id="ARBA00001946"/>
    </source>
</evidence>
<evidence type="ECO:0000256" key="3">
    <source>
        <dbReference type="ARBA" id="ARBA00004799"/>
    </source>
</evidence>
<evidence type="ECO:0000256" key="11">
    <source>
        <dbReference type="ARBA" id="ARBA00022723"/>
    </source>
</evidence>
<dbReference type="RefSeq" id="WP_111749648.1">
    <property type="nucleotide sequence ID" value="NZ_PTPX01000009.1"/>
</dbReference>
<evidence type="ECO:0000256" key="21">
    <source>
        <dbReference type="ARBA" id="ARBA00049035"/>
    </source>
</evidence>
<comment type="catalytic activity">
    <reaction evidence="21">
        <text>(6R)-5,10-methylenetetrahydrofolyl-(gamma-L-Glu)(n) + L-glutamate + ATP = (6R)-5,10-methylenetetrahydrofolyl-(gamma-L-Glu)(n+1) + ADP + phosphate + H(+)</text>
        <dbReference type="Rhea" id="RHEA:51912"/>
        <dbReference type="Rhea" id="RHEA-COMP:13257"/>
        <dbReference type="Rhea" id="RHEA-COMP:13258"/>
        <dbReference type="ChEBI" id="CHEBI:15378"/>
        <dbReference type="ChEBI" id="CHEBI:29985"/>
        <dbReference type="ChEBI" id="CHEBI:30616"/>
        <dbReference type="ChEBI" id="CHEBI:43474"/>
        <dbReference type="ChEBI" id="CHEBI:136572"/>
        <dbReference type="ChEBI" id="CHEBI:456216"/>
        <dbReference type="EC" id="6.3.2.17"/>
    </reaction>
</comment>
<name>A0A328C3E1_9PAST</name>
<evidence type="ECO:0000256" key="12">
    <source>
        <dbReference type="ARBA" id="ARBA00022741"/>
    </source>
</evidence>
<feature type="domain" description="Mur ligase C-terminal" evidence="24">
    <location>
        <begin position="307"/>
        <end position="421"/>
    </location>
</feature>
<evidence type="ECO:0000256" key="22">
    <source>
        <dbReference type="ARBA" id="ARBA00049161"/>
    </source>
</evidence>
<keyword evidence="15" id="KW-0289">Folate biosynthesis</keyword>
<dbReference type="Proteomes" id="UP000248689">
    <property type="component" value="Unassembled WGS sequence"/>
</dbReference>
<evidence type="ECO:0000259" key="24">
    <source>
        <dbReference type="Pfam" id="PF02875"/>
    </source>
</evidence>
<evidence type="ECO:0000313" key="26">
    <source>
        <dbReference type="EMBL" id="RAL19034.1"/>
    </source>
</evidence>
<comment type="catalytic activity">
    <reaction evidence="22">
        <text>7,8-dihydropteroate + L-glutamate + ATP = 7,8-dihydrofolate + ADP + phosphate + H(+)</text>
        <dbReference type="Rhea" id="RHEA:23584"/>
        <dbReference type="ChEBI" id="CHEBI:15378"/>
        <dbReference type="ChEBI" id="CHEBI:17839"/>
        <dbReference type="ChEBI" id="CHEBI:29985"/>
        <dbReference type="ChEBI" id="CHEBI:30616"/>
        <dbReference type="ChEBI" id="CHEBI:43474"/>
        <dbReference type="ChEBI" id="CHEBI:57451"/>
        <dbReference type="ChEBI" id="CHEBI:456216"/>
        <dbReference type="EC" id="6.3.2.12"/>
    </reaction>
</comment>
<dbReference type="GO" id="GO:0005524">
    <property type="term" value="F:ATP binding"/>
    <property type="evidence" value="ECO:0007669"/>
    <property type="project" value="UniProtKB-KW"/>
</dbReference>
<dbReference type="NCBIfam" id="NF008101">
    <property type="entry name" value="PRK10846.1"/>
    <property type="match status" value="1"/>
</dbReference>
<comment type="pathway">
    <text evidence="3">Cofactor biosynthesis; tetrahydrofolate biosynthesis; 7,8-dihydrofolate from 2-amino-4-hydroxy-6-hydroxymethyl-7,8-dihydropteridine diphosphate and 4-aminobenzoate: step 2/2.</text>
</comment>
<dbReference type="GO" id="GO:0008841">
    <property type="term" value="F:dihydrofolate synthase activity"/>
    <property type="evidence" value="ECO:0007669"/>
    <property type="project" value="UniProtKB-EC"/>
</dbReference>
<dbReference type="GO" id="GO:0046654">
    <property type="term" value="P:tetrahydrofolate biosynthetic process"/>
    <property type="evidence" value="ECO:0007669"/>
    <property type="project" value="UniProtKB-UniPathway"/>
</dbReference>
<comment type="function">
    <text evidence="2">Functions in two distinct reactions of the de novo folate biosynthetic pathway. Catalyzes the addition of a glutamate residue to dihydropteroate (7,8-dihydropteroate or H2Pte) to form dihydrofolate (7,8-dihydrofolate monoglutamate or H2Pte-Glu). Also catalyzes successive additions of L-glutamate to tetrahydrofolate or 10-formyltetrahydrofolate or 5,10-methylenetetrahydrofolate, leading to folylpolyglutamate derivatives.</text>
</comment>
<organism evidence="26 27">
    <name type="scientific">Glaesserella australis</name>
    <dbReference type="NCBI Taxonomy" id="2094024"/>
    <lineage>
        <taxon>Bacteria</taxon>
        <taxon>Pseudomonadati</taxon>
        <taxon>Pseudomonadota</taxon>
        <taxon>Gammaproteobacteria</taxon>
        <taxon>Pasteurellales</taxon>
        <taxon>Pasteurellaceae</taxon>
        <taxon>Glaesserella</taxon>
    </lineage>
</organism>
<comment type="similarity">
    <text evidence="5 23">Belongs to the folylpolyglutamate synthase family.</text>
</comment>
<evidence type="ECO:0000256" key="23">
    <source>
        <dbReference type="PIRNR" id="PIRNR001563"/>
    </source>
</evidence>
<feature type="domain" description="Mur ligase central" evidence="25">
    <location>
        <begin position="55"/>
        <end position="222"/>
    </location>
</feature>
<evidence type="ECO:0000313" key="27">
    <source>
        <dbReference type="Proteomes" id="UP000248689"/>
    </source>
</evidence>
<dbReference type="InterPro" id="IPR036615">
    <property type="entry name" value="Mur_ligase_C_dom_sf"/>
</dbReference>
<evidence type="ECO:0000256" key="13">
    <source>
        <dbReference type="ARBA" id="ARBA00022840"/>
    </source>
</evidence>
<dbReference type="InterPro" id="IPR018109">
    <property type="entry name" value="Folylpolyglutamate_synth_CS"/>
</dbReference>
<evidence type="ECO:0000256" key="10">
    <source>
        <dbReference type="ARBA" id="ARBA00022598"/>
    </source>
</evidence>
<dbReference type="NCBIfam" id="TIGR01499">
    <property type="entry name" value="folC"/>
    <property type="match status" value="1"/>
</dbReference>
<evidence type="ECO:0000256" key="8">
    <source>
        <dbReference type="ARBA" id="ARBA00013025"/>
    </source>
</evidence>
<dbReference type="PROSITE" id="PS01012">
    <property type="entry name" value="FOLYLPOLYGLU_SYNT_2"/>
    <property type="match status" value="1"/>
</dbReference>
<dbReference type="Pfam" id="PF08245">
    <property type="entry name" value="Mur_ligase_M"/>
    <property type="match status" value="1"/>
</dbReference>
<dbReference type="SUPFAM" id="SSF53623">
    <property type="entry name" value="MurD-like peptide ligases, catalytic domain"/>
    <property type="match status" value="1"/>
</dbReference>
<dbReference type="GO" id="GO:0046872">
    <property type="term" value="F:metal ion binding"/>
    <property type="evidence" value="ECO:0007669"/>
    <property type="project" value="UniProtKB-KW"/>
</dbReference>
<evidence type="ECO:0000256" key="2">
    <source>
        <dbReference type="ARBA" id="ARBA00002714"/>
    </source>
</evidence>
<keyword evidence="12 23" id="KW-0547">Nucleotide-binding</keyword>
<comment type="catalytic activity">
    <reaction evidence="19">
        <text>(6S)-5,6,7,8-tetrahydrofolyl-(gamma-L-Glu)(n) + L-glutamate + ATP = (6S)-5,6,7,8-tetrahydrofolyl-(gamma-L-Glu)(n+1) + ADP + phosphate + H(+)</text>
        <dbReference type="Rhea" id="RHEA:10580"/>
        <dbReference type="Rhea" id="RHEA-COMP:14738"/>
        <dbReference type="Rhea" id="RHEA-COMP:14740"/>
        <dbReference type="ChEBI" id="CHEBI:15378"/>
        <dbReference type="ChEBI" id="CHEBI:29985"/>
        <dbReference type="ChEBI" id="CHEBI:30616"/>
        <dbReference type="ChEBI" id="CHEBI:43474"/>
        <dbReference type="ChEBI" id="CHEBI:141005"/>
        <dbReference type="ChEBI" id="CHEBI:456216"/>
        <dbReference type="EC" id="6.3.2.17"/>
    </reaction>
</comment>
<dbReference type="Pfam" id="PF02875">
    <property type="entry name" value="Mur_ligase_C"/>
    <property type="match status" value="1"/>
</dbReference>
<evidence type="ECO:0000256" key="17">
    <source>
        <dbReference type="ARBA" id="ARBA00030592"/>
    </source>
</evidence>
<dbReference type="InterPro" id="IPR036565">
    <property type="entry name" value="Mur-like_cat_sf"/>
</dbReference>
<dbReference type="InterPro" id="IPR013221">
    <property type="entry name" value="Mur_ligase_cen"/>
</dbReference>
<evidence type="ECO:0000256" key="14">
    <source>
        <dbReference type="ARBA" id="ARBA00022842"/>
    </source>
</evidence>
<keyword evidence="11" id="KW-0479">Metal-binding</keyword>
<evidence type="ECO:0000256" key="16">
    <source>
        <dbReference type="ARBA" id="ARBA00030048"/>
    </source>
</evidence>
<gene>
    <name evidence="26" type="ORF">C5N92_04360</name>
</gene>
<dbReference type="EC" id="6.3.2.17" evidence="8"/>
<dbReference type="OrthoDB" id="9809356at2"/>
<evidence type="ECO:0000256" key="18">
    <source>
        <dbReference type="ARBA" id="ARBA00032510"/>
    </source>
</evidence>
<dbReference type="SUPFAM" id="SSF53244">
    <property type="entry name" value="MurD-like peptide ligases, peptide-binding domain"/>
    <property type="match status" value="1"/>
</dbReference>
<evidence type="ECO:0000256" key="5">
    <source>
        <dbReference type="ARBA" id="ARBA00008276"/>
    </source>
</evidence>
<keyword evidence="14" id="KW-0460">Magnesium</keyword>
<dbReference type="Gene3D" id="3.40.1190.10">
    <property type="entry name" value="Mur-like, catalytic domain"/>
    <property type="match status" value="1"/>
</dbReference>
<dbReference type="PANTHER" id="PTHR11136">
    <property type="entry name" value="FOLYLPOLYGLUTAMATE SYNTHASE-RELATED"/>
    <property type="match status" value="1"/>
</dbReference>